<dbReference type="PANTHER" id="PTHR42918:SF15">
    <property type="entry name" value="LYSINE--TRNA LIGASE, CHLOROPLASTIC_MITOCHONDRIAL"/>
    <property type="match status" value="1"/>
</dbReference>
<dbReference type="Pfam" id="PF00152">
    <property type="entry name" value="tRNA-synt_2"/>
    <property type="match status" value="1"/>
</dbReference>
<dbReference type="InterPro" id="IPR045864">
    <property type="entry name" value="aa-tRNA-synth_II/BPL/LPL"/>
</dbReference>
<feature type="domain" description="Aminoacyl-transfer RNA synthetases class-II family profile" evidence="4">
    <location>
        <begin position="10"/>
        <end position="254"/>
    </location>
</feature>
<dbReference type="GO" id="GO:0006430">
    <property type="term" value="P:lysyl-tRNA aminoacylation"/>
    <property type="evidence" value="ECO:0007669"/>
    <property type="project" value="InterPro"/>
</dbReference>
<dbReference type="AlphaFoldDB" id="X1FVS3"/>
<evidence type="ECO:0000256" key="3">
    <source>
        <dbReference type="ARBA" id="ARBA00022840"/>
    </source>
</evidence>
<evidence type="ECO:0000313" key="5">
    <source>
        <dbReference type="EMBL" id="GAH36640.1"/>
    </source>
</evidence>
<sequence>LKRLIIGGMEKVYEIGKDFRNEGLDRSHNPEFTMLELYQAYADYEDIMEIVQSLFDLLLDRFVGSKVLTYQGEKYSFEKGWERLSFFGGLKDKTGIDFKHLSFDEIQKEALKCDINIEGLYTKGKILDAIFKEVVEPTIKVPTFIVNHPKDITPLAKDKRDEEGVVERFEPFVCGMEIGNAYSELNDPIEQRKRFEYQSELRKKGDVETESLDEDFLAAMAYGMPPTGGLGLGIDRIVMILLDKPSIRDVILFPLLR</sequence>
<dbReference type="PRINTS" id="PR00982">
    <property type="entry name" value="TRNASYNTHLYS"/>
</dbReference>
<proteinExistence type="predicted"/>
<gene>
    <name evidence="5" type="ORF">S03H2_10630</name>
</gene>
<organism evidence="5">
    <name type="scientific">marine sediment metagenome</name>
    <dbReference type="NCBI Taxonomy" id="412755"/>
    <lineage>
        <taxon>unclassified sequences</taxon>
        <taxon>metagenomes</taxon>
        <taxon>ecological metagenomes</taxon>
    </lineage>
</organism>
<keyword evidence="2" id="KW-0547">Nucleotide-binding</keyword>
<comment type="caution">
    <text evidence="5">The sequence shown here is derived from an EMBL/GenBank/DDBJ whole genome shotgun (WGS) entry which is preliminary data.</text>
</comment>
<dbReference type="SUPFAM" id="SSF55681">
    <property type="entry name" value="Class II aaRS and biotin synthetases"/>
    <property type="match status" value="1"/>
</dbReference>
<dbReference type="GO" id="GO:0004824">
    <property type="term" value="F:lysine-tRNA ligase activity"/>
    <property type="evidence" value="ECO:0007669"/>
    <property type="project" value="InterPro"/>
</dbReference>
<name>X1FVS3_9ZZZZ</name>
<dbReference type="InterPro" id="IPR004364">
    <property type="entry name" value="Aa-tRNA-synt_II"/>
</dbReference>
<dbReference type="EMBL" id="BARU01005455">
    <property type="protein sequence ID" value="GAH36640.1"/>
    <property type="molecule type" value="Genomic_DNA"/>
</dbReference>
<dbReference type="InterPro" id="IPR018149">
    <property type="entry name" value="Lys-tRNA-synth_II_C"/>
</dbReference>
<dbReference type="PROSITE" id="PS50862">
    <property type="entry name" value="AA_TRNA_LIGASE_II"/>
    <property type="match status" value="1"/>
</dbReference>
<evidence type="ECO:0000256" key="1">
    <source>
        <dbReference type="ARBA" id="ARBA00022598"/>
    </source>
</evidence>
<dbReference type="GO" id="GO:0005524">
    <property type="term" value="F:ATP binding"/>
    <property type="evidence" value="ECO:0007669"/>
    <property type="project" value="UniProtKB-KW"/>
</dbReference>
<dbReference type="GO" id="GO:0000049">
    <property type="term" value="F:tRNA binding"/>
    <property type="evidence" value="ECO:0007669"/>
    <property type="project" value="TreeGrafter"/>
</dbReference>
<keyword evidence="3" id="KW-0067">ATP-binding</keyword>
<dbReference type="PANTHER" id="PTHR42918">
    <property type="entry name" value="LYSYL-TRNA SYNTHETASE"/>
    <property type="match status" value="1"/>
</dbReference>
<reference evidence="5" key="1">
    <citation type="journal article" date="2014" name="Front. Microbiol.">
        <title>High frequency of phylogenetically diverse reductive dehalogenase-homologous genes in deep subseafloor sedimentary metagenomes.</title>
        <authorList>
            <person name="Kawai M."/>
            <person name="Futagami T."/>
            <person name="Toyoda A."/>
            <person name="Takaki Y."/>
            <person name="Nishi S."/>
            <person name="Hori S."/>
            <person name="Arai W."/>
            <person name="Tsubouchi T."/>
            <person name="Morono Y."/>
            <person name="Uchiyama I."/>
            <person name="Ito T."/>
            <person name="Fujiyama A."/>
            <person name="Inagaki F."/>
            <person name="Takami H."/>
        </authorList>
    </citation>
    <scope>NUCLEOTIDE SEQUENCE</scope>
    <source>
        <strain evidence="5">Expedition CK06-06</strain>
    </source>
</reference>
<accession>X1FVS3</accession>
<dbReference type="GO" id="GO:0005829">
    <property type="term" value="C:cytosol"/>
    <property type="evidence" value="ECO:0007669"/>
    <property type="project" value="TreeGrafter"/>
</dbReference>
<protein>
    <recommendedName>
        <fullName evidence="4">Aminoacyl-transfer RNA synthetases class-II family profile domain-containing protein</fullName>
    </recommendedName>
</protein>
<dbReference type="InterPro" id="IPR006195">
    <property type="entry name" value="aa-tRNA-synth_II"/>
</dbReference>
<keyword evidence="1" id="KW-0436">Ligase</keyword>
<dbReference type="Gene3D" id="3.30.930.10">
    <property type="entry name" value="Bira Bifunctional Protein, Domain 2"/>
    <property type="match status" value="1"/>
</dbReference>
<evidence type="ECO:0000259" key="4">
    <source>
        <dbReference type="PROSITE" id="PS50862"/>
    </source>
</evidence>
<evidence type="ECO:0000256" key="2">
    <source>
        <dbReference type="ARBA" id="ARBA00022741"/>
    </source>
</evidence>
<feature type="non-terminal residue" evidence="5">
    <location>
        <position position="1"/>
    </location>
</feature>